<dbReference type="OrthoDB" id="984245at2759"/>
<proteinExistence type="predicted"/>
<dbReference type="Proteomes" id="UP000593579">
    <property type="component" value="Unassembled WGS sequence"/>
</dbReference>
<protein>
    <submittedName>
        <fullName evidence="1">Uncharacterized protein</fullName>
    </submittedName>
</protein>
<comment type="caution">
    <text evidence="1">The sequence shown here is derived from an EMBL/GenBank/DDBJ whole genome shotgun (WGS) entry which is preliminary data.</text>
</comment>
<organism evidence="1 2">
    <name type="scientific">Gossypium gossypioides</name>
    <name type="common">Mexican cotton</name>
    <name type="synonym">Selera gossypioides</name>
    <dbReference type="NCBI Taxonomy" id="34282"/>
    <lineage>
        <taxon>Eukaryota</taxon>
        <taxon>Viridiplantae</taxon>
        <taxon>Streptophyta</taxon>
        <taxon>Embryophyta</taxon>
        <taxon>Tracheophyta</taxon>
        <taxon>Spermatophyta</taxon>
        <taxon>Magnoliopsida</taxon>
        <taxon>eudicotyledons</taxon>
        <taxon>Gunneridae</taxon>
        <taxon>Pentapetalae</taxon>
        <taxon>rosids</taxon>
        <taxon>malvids</taxon>
        <taxon>Malvales</taxon>
        <taxon>Malvaceae</taxon>
        <taxon>Malvoideae</taxon>
        <taxon>Gossypium</taxon>
    </lineage>
</organism>
<evidence type="ECO:0000313" key="2">
    <source>
        <dbReference type="Proteomes" id="UP000593579"/>
    </source>
</evidence>
<keyword evidence="2" id="KW-1185">Reference proteome</keyword>
<gene>
    <name evidence="1" type="ORF">Gogos_012255</name>
</gene>
<dbReference type="AlphaFoldDB" id="A0A7J9BRZ3"/>
<name>A0A7J9BRZ3_GOSGO</name>
<accession>A0A7J9BRZ3</accession>
<evidence type="ECO:0000313" key="1">
    <source>
        <dbReference type="EMBL" id="MBA0738946.1"/>
    </source>
</evidence>
<sequence length="186" mass="20916">METDGCRFDEPPFVQKLTNGRWLFHRCPFCASFPNLSNAAKGSSSVVHSATSLCPRFISLVDCLDKTYIRDTPSKVWNSAVIVFKKAKFESFSRSSYSLVPGSGMNRWLTVGLFGRYPAYGYCPKLTAASKAETIHMMMVHAWVRLINVLISSHHVSFLKSPWPSFLTSDHHDWISLLFLTVSSDG</sequence>
<dbReference type="EMBL" id="JABEZY010000005">
    <property type="protein sequence ID" value="MBA0738946.1"/>
    <property type="molecule type" value="Genomic_DNA"/>
</dbReference>
<reference evidence="1 2" key="1">
    <citation type="journal article" date="2019" name="Genome Biol. Evol.">
        <title>Insights into the evolution of the New World diploid cottons (Gossypium, subgenus Houzingenia) based on genome sequencing.</title>
        <authorList>
            <person name="Grover C.E."/>
            <person name="Arick M.A. 2nd"/>
            <person name="Thrash A."/>
            <person name="Conover J.L."/>
            <person name="Sanders W.S."/>
            <person name="Peterson D.G."/>
            <person name="Frelichowski J.E."/>
            <person name="Scheffler J.A."/>
            <person name="Scheffler B.E."/>
            <person name="Wendel J.F."/>
        </authorList>
    </citation>
    <scope>NUCLEOTIDE SEQUENCE [LARGE SCALE GENOMIC DNA]</scope>
    <source>
        <strain evidence="1">5</strain>
        <tissue evidence="1">Leaf</tissue>
    </source>
</reference>